<dbReference type="GO" id="GO:0005829">
    <property type="term" value="C:cytosol"/>
    <property type="evidence" value="ECO:0007669"/>
    <property type="project" value="TreeGrafter"/>
</dbReference>
<evidence type="ECO:0000256" key="5">
    <source>
        <dbReference type="ARBA" id="ARBA00023014"/>
    </source>
</evidence>
<gene>
    <name evidence="7" type="ORF">B1B_14599</name>
</gene>
<evidence type="ECO:0000259" key="6">
    <source>
        <dbReference type="PROSITE" id="PS51332"/>
    </source>
</evidence>
<keyword evidence="5" id="KW-0411">Iron-sulfur</keyword>
<protein>
    <submittedName>
        <fullName evidence="7">Radical SAM domain protein</fullName>
    </submittedName>
</protein>
<dbReference type="PANTHER" id="PTHR43409:SF7">
    <property type="entry name" value="BLL1977 PROTEIN"/>
    <property type="match status" value="1"/>
</dbReference>
<comment type="caution">
    <text evidence="7">The sequence shown here is derived from an EMBL/GenBank/DDBJ whole genome shotgun (WGS) entry which is preliminary data.</text>
</comment>
<evidence type="ECO:0000313" key="7">
    <source>
        <dbReference type="EMBL" id="EQD41327.1"/>
    </source>
</evidence>
<keyword evidence="4" id="KW-0408">Iron</keyword>
<dbReference type="GO" id="GO:0046872">
    <property type="term" value="F:metal ion binding"/>
    <property type="evidence" value="ECO:0007669"/>
    <property type="project" value="UniProtKB-KW"/>
</dbReference>
<dbReference type="PROSITE" id="PS51332">
    <property type="entry name" value="B12_BINDING"/>
    <property type="match status" value="1"/>
</dbReference>
<evidence type="ECO:0000256" key="1">
    <source>
        <dbReference type="ARBA" id="ARBA00001966"/>
    </source>
</evidence>
<dbReference type="PANTHER" id="PTHR43409">
    <property type="entry name" value="ANAEROBIC MAGNESIUM-PROTOPORPHYRIN IX MONOMETHYL ESTER CYCLASE-RELATED"/>
    <property type="match status" value="1"/>
</dbReference>
<feature type="domain" description="B12-binding" evidence="6">
    <location>
        <begin position="1"/>
        <end position="99"/>
    </location>
</feature>
<dbReference type="AlphaFoldDB" id="T0ZB38"/>
<dbReference type="InterPro" id="IPR051198">
    <property type="entry name" value="BchE-like"/>
</dbReference>
<accession>T0ZB38</accession>
<dbReference type="InterPro" id="IPR006158">
    <property type="entry name" value="Cobalamin-bd"/>
</dbReference>
<reference evidence="7" key="1">
    <citation type="submission" date="2013-08" db="EMBL/GenBank/DDBJ databases">
        <authorList>
            <person name="Mendez C."/>
            <person name="Richter M."/>
            <person name="Ferrer M."/>
            <person name="Sanchez J."/>
        </authorList>
    </citation>
    <scope>NUCLEOTIDE SEQUENCE</scope>
</reference>
<dbReference type="EMBL" id="AUZY01009688">
    <property type="protein sequence ID" value="EQD41327.1"/>
    <property type="molecule type" value="Genomic_DNA"/>
</dbReference>
<dbReference type="Pfam" id="PF02310">
    <property type="entry name" value="B12-binding"/>
    <property type="match status" value="1"/>
</dbReference>
<keyword evidence="2" id="KW-0949">S-adenosyl-L-methionine</keyword>
<feature type="non-terminal residue" evidence="7">
    <location>
        <position position="161"/>
    </location>
</feature>
<evidence type="ECO:0000256" key="2">
    <source>
        <dbReference type="ARBA" id="ARBA00022691"/>
    </source>
</evidence>
<feature type="non-terminal residue" evidence="7">
    <location>
        <position position="1"/>
    </location>
</feature>
<dbReference type="GO" id="GO:0051536">
    <property type="term" value="F:iron-sulfur cluster binding"/>
    <property type="evidence" value="ECO:0007669"/>
    <property type="project" value="UniProtKB-KW"/>
</dbReference>
<organism evidence="7">
    <name type="scientific">mine drainage metagenome</name>
    <dbReference type="NCBI Taxonomy" id="410659"/>
    <lineage>
        <taxon>unclassified sequences</taxon>
        <taxon>metagenomes</taxon>
        <taxon>ecological metagenomes</taxon>
    </lineage>
</organism>
<keyword evidence="3" id="KW-0479">Metal-binding</keyword>
<sequence length="161" mass="17542">EVKVVDLTFSRNLSAFEEAIRSFRPGLVGVHTKTLTAARSIEIAQRTRAAGIYLLAGGPDAASRPDHYLRGGFDAVVQGEGEEVLVDVARRVADGTDPAGLPGLSVLRGDRIVRGPPRPFLRDLDALPFPAWDLVDMEGYLSDWERRTGERRTAVLTSRGC</sequence>
<evidence type="ECO:0000256" key="4">
    <source>
        <dbReference type="ARBA" id="ARBA00023004"/>
    </source>
</evidence>
<comment type="cofactor">
    <cofactor evidence="1">
        <name>[4Fe-4S] cluster</name>
        <dbReference type="ChEBI" id="CHEBI:49883"/>
    </cofactor>
</comment>
<proteinExistence type="predicted"/>
<reference evidence="7" key="2">
    <citation type="journal article" date="2014" name="ISME J.">
        <title>Microbial stratification in low pH oxic and suboxic macroscopic growths along an acid mine drainage.</title>
        <authorList>
            <person name="Mendez-Garcia C."/>
            <person name="Mesa V."/>
            <person name="Sprenger R.R."/>
            <person name="Richter M."/>
            <person name="Diez M.S."/>
            <person name="Solano J."/>
            <person name="Bargiela R."/>
            <person name="Golyshina O.V."/>
            <person name="Manteca A."/>
            <person name="Ramos J.L."/>
            <person name="Gallego J.R."/>
            <person name="Llorente I."/>
            <person name="Martins Dos Santos V.A."/>
            <person name="Jensen O.N."/>
            <person name="Pelaez A.I."/>
            <person name="Sanchez J."/>
            <person name="Ferrer M."/>
        </authorList>
    </citation>
    <scope>NUCLEOTIDE SEQUENCE</scope>
</reference>
<dbReference type="Gene3D" id="3.40.50.280">
    <property type="entry name" value="Cobalamin-binding domain"/>
    <property type="match status" value="1"/>
</dbReference>
<name>T0ZB38_9ZZZZ</name>
<evidence type="ECO:0000256" key="3">
    <source>
        <dbReference type="ARBA" id="ARBA00022723"/>
    </source>
</evidence>
<dbReference type="GO" id="GO:0031419">
    <property type="term" value="F:cobalamin binding"/>
    <property type="evidence" value="ECO:0007669"/>
    <property type="project" value="InterPro"/>
</dbReference>